<dbReference type="Proteomes" id="UP000516422">
    <property type="component" value="Chromosome"/>
</dbReference>
<protein>
    <recommendedName>
        <fullName evidence="5">Integrase</fullName>
    </recommendedName>
</protein>
<dbReference type="GO" id="GO:0006310">
    <property type="term" value="P:DNA recombination"/>
    <property type="evidence" value="ECO:0007669"/>
    <property type="project" value="UniProtKB-KW"/>
</dbReference>
<organism evidence="3 4">
    <name type="scientific">Streptomyces griseofuscus</name>
    <dbReference type="NCBI Taxonomy" id="146922"/>
    <lineage>
        <taxon>Bacteria</taxon>
        <taxon>Bacillati</taxon>
        <taxon>Actinomycetota</taxon>
        <taxon>Actinomycetes</taxon>
        <taxon>Kitasatosporales</taxon>
        <taxon>Streptomycetaceae</taxon>
        <taxon>Streptomyces</taxon>
    </lineage>
</organism>
<evidence type="ECO:0000256" key="2">
    <source>
        <dbReference type="SAM" id="MobiDB-lite"/>
    </source>
</evidence>
<dbReference type="AlphaFoldDB" id="A0A7H1Q9I8"/>
<dbReference type="KEGG" id="sgf:HEP81_06734"/>
<gene>
    <name evidence="3" type="ORF">HEP81_06734</name>
</gene>
<proteinExistence type="predicted"/>
<evidence type="ECO:0008006" key="5">
    <source>
        <dbReference type="Google" id="ProtNLM"/>
    </source>
</evidence>
<evidence type="ECO:0000256" key="1">
    <source>
        <dbReference type="ARBA" id="ARBA00023172"/>
    </source>
</evidence>
<feature type="region of interest" description="Disordered" evidence="2">
    <location>
        <begin position="63"/>
        <end position="95"/>
    </location>
</feature>
<reference evidence="3 4" key="1">
    <citation type="submission" date="2020-04" db="EMBL/GenBank/DDBJ databases">
        <title>Characterization and engineering of Streptomyces griseofuscus DSM40191 as a potential heterologous host for expression of BGCs.</title>
        <authorList>
            <person name="Gren T."/>
            <person name="Whitford C.M."/>
            <person name="Mohite O.S."/>
            <person name="Joergensen T.S."/>
            <person name="Nielsen J.B."/>
            <person name="Lee S.Y."/>
            <person name="Weber T."/>
        </authorList>
    </citation>
    <scope>NUCLEOTIDE SEQUENCE [LARGE SCALE GENOMIC DNA]</scope>
    <source>
        <strain evidence="3 4">DSM 40191</strain>
    </source>
</reference>
<accession>A0A7H1Q9I8</accession>
<sequence>MVPSPNLRTMGSHARGGLTTKLHLAVEQRQKPMSIVVTAGSGATPRSSRPSWAVSGFPGWGRAGHAPGPGGFARTRRTLPARNGGSQGGRPPKFAPVDYRERHAVECGINRLKRHRAVAVPNPAQVLRLLEAVARQRGRGPHFEAFFGCMYFAAWQGADRRRWGVRGALAQASRGKWARARQYALTRTERTSRLAERPYDLRHAGISFWLYSGVDPAECARRAGQSVEVLFRHYARFLDGFREQANRLIEQSMNEWRRVSQGDVPEGG</sequence>
<dbReference type="Gene3D" id="1.10.443.10">
    <property type="entry name" value="Intergrase catalytic core"/>
    <property type="match status" value="1"/>
</dbReference>
<evidence type="ECO:0000313" key="4">
    <source>
        <dbReference type="Proteomes" id="UP000516422"/>
    </source>
</evidence>
<keyword evidence="1" id="KW-0233">DNA recombination</keyword>
<dbReference type="InterPro" id="IPR013762">
    <property type="entry name" value="Integrase-like_cat_sf"/>
</dbReference>
<dbReference type="GO" id="GO:0015074">
    <property type="term" value="P:DNA integration"/>
    <property type="evidence" value="ECO:0007669"/>
    <property type="project" value="InterPro"/>
</dbReference>
<evidence type="ECO:0000313" key="3">
    <source>
        <dbReference type="EMBL" id="QNT96968.1"/>
    </source>
</evidence>
<dbReference type="InterPro" id="IPR011010">
    <property type="entry name" value="DNA_brk_join_enz"/>
</dbReference>
<dbReference type="GO" id="GO:0003677">
    <property type="term" value="F:DNA binding"/>
    <property type="evidence" value="ECO:0007669"/>
    <property type="project" value="InterPro"/>
</dbReference>
<dbReference type="EMBL" id="CP051006">
    <property type="protein sequence ID" value="QNT96968.1"/>
    <property type="molecule type" value="Genomic_DNA"/>
</dbReference>
<name>A0A7H1Q9I8_9ACTN</name>
<dbReference type="SUPFAM" id="SSF56349">
    <property type="entry name" value="DNA breaking-rejoining enzymes"/>
    <property type="match status" value="1"/>
</dbReference>